<dbReference type="Ensembl" id="ENSSTUT00000091026.1">
    <property type="protein sequence ID" value="ENSSTUP00000085567.1"/>
    <property type="gene ID" value="ENSSTUG00000037639.1"/>
</dbReference>
<evidence type="ECO:0000313" key="4">
    <source>
        <dbReference type="Ensembl" id="ENSSTUP00000085567.1"/>
    </source>
</evidence>
<name>A0A674CPF9_SALTR</name>
<evidence type="ECO:0000256" key="1">
    <source>
        <dbReference type="ARBA" id="ARBA00024347"/>
    </source>
</evidence>
<dbReference type="PANTHER" id="PTHR45740">
    <property type="entry name" value="POLY [ADP-RIBOSE] POLYMERASE"/>
    <property type="match status" value="1"/>
</dbReference>
<dbReference type="PROSITE" id="PS51059">
    <property type="entry name" value="PARP_CATALYTIC"/>
    <property type="match status" value="1"/>
</dbReference>
<dbReference type="InterPro" id="IPR051712">
    <property type="entry name" value="ARTD-AVP"/>
</dbReference>
<dbReference type="GeneTree" id="ENSGT00940000154649"/>
<dbReference type="AlphaFoldDB" id="A0A674CPF9"/>
<accession>A0A674CPF9</accession>
<dbReference type="SUPFAM" id="SSF56399">
    <property type="entry name" value="ADP-ribosylation"/>
    <property type="match status" value="1"/>
</dbReference>
<dbReference type="GO" id="GO:0005634">
    <property type="term" value="C:nucleus"/>
    <property type="evidence" value="ECO:0007669"/>
    <property type="project" value="TreeGrafter"/>
</dbReference>
<evidence type="ECO:0000313" key="5">
    <source>
        <dbReference type="Proteomes" id="UP000472277"/>
    </source>
</evidence>
<dbReference type="GO" id="GO:0003950">
    <property type="term" value="F:NAD+ poly-ADP-ribosyltransferase activity"/>
    <property type="evidence" value="ECO:0007669"/>
    <property type="project" value="InterPro"/>
</dbReference>
<dbReference type="InParanoid" id="A0A674CPF9"/>
<proteinExistence type="inferred from homology"/>
<comment type="similarity">
    <text evidence="1">Belongs to the ARTD/PARP family.</text>
</comment>
<reference evidence="4" key="2">
    <citation type="submission" date="2025-09" db="UniProtKB">
        <authorList>
            <consortium name="Ensembl"/>
        </authorList>
    </citation>
    <scope>IDENTIFICATION</scope>
</reference>
<protein>
    <recommendedName>
        <fullName evidence="3">PARP catalytic domain-containing protein</fullName>
    </recommendedName>
</protein>
<dbReference type="GO" id="GO:1990404">
    <property type="term" value="F:NAD+-protein mono-ADP-ribosyltransferase activity"/>
    <property type="evidence" value="ECO:0007669"/>
    <property type="project" value="TreeGrafter"/>
</dbReference>
<keyword evidence="5" id="KW-1185">Reference proteome</keyword>
<dbReference type="OMA" id="PPNRATQ"/>
<organism evidence="4 5">
    <name type="scientific">Salmo trutta</name>
    <name type="common">Brown trout</name>
    <dbReference type="NCBI Taxonomy" id="8032"/>
    <lineage>
        <taxon>Eukaryota</taxon>
        <taxon>Metazoa</taxon>
        <taxon>Chordata</taxon>
        <taxon>Craniata</taxon>
        <taxon>Vertebrata</taxon>
        <taxon>Euteleostomi</taxon>
        <taxon>Actinopterygii</taxon>
        <taxon>Neopterygii</taxon>
        <taxon>Teleostei</taxon>
        <taxon>Protacanthopterygii</taxon>
        <taxon>Salmoniformes</taxon>
        <taxon>Salmonidae</taxon>
        <taxon>Salmoninae</taxon>
        <taxon>Salmo</taxon>
    </lineage>
</organism>
<dbReference type="Gene3D" id="3.90.228.10">
    <property type="match status" value="1"/>
</dbReference>
<dbReference type="InterPro" id="IPR012317">
    <property type="entry name" value="Poly(ADP-ribose)pol_cat_dom"/>
</dbReference>
<dbReference type="PANTHER" id="PTHR45740:SF6">
    <property type="entry name" value="PROTEIN MONO-ADP-RIBOSYLTRANSFERASE PARP12"/>
    <property type="match status" value="1"/>
</dbReference>
<sequence length="115" mass="13009">MFVCRVLVGDYTEGNSSYVRPPPKETGGSIFYDSCVDNIKDPKVFVVFEKYQVYPEYLIEYSDTASPPNRATQPNPVVQPNPTPQPNPVVQPNRTPQLSAGHPPLYNVSWRQYAF</sequence>
<feature type="compositionally biased region" description="Pro residues" evidence="2">
    <location>
        <begin position="77"/>
        <end position="89"/>
    </location>
</feature>
<evidence type="ECO:0000259" key="3">
    <source>
        <dbReference type="PROSITE" id="PS51059"/>
    </source>
</evidence>
<feature type="domain" description="PARP catalytic" evidence="3">
    <location>
        <begin position="1"/>
        <end position="82"/>
    </location>
</feature>
<dbReference type="Proteomes" id="UP000472277">
    <property type="component" value="Chromosome 8"/>
</dbReference>
<evidence type="ECO:0000256" key="2">
    <source>
        <dbReference type="SAM" id="MobiDB-lite"/>
    </source>
</evidence>
<reference evidence="4" key="1">
    <citation type="submission" date="2025-08" db="UniProtKB">
        <authorList>
            <consortium name="Ensembl"/>
        </authorList>
    </citation>
    <scope>IDENTIFICATION</scope>
</reference>
<feature type="region of interest" description="Disordered" evidence="2">
    <location>
        <begin position="64"/>
        <end position="106"/>
    </location>
</feature>